<dbReference type="InterPro" id="IPR008278">
    <property type="entry name" value="4-PPantetheinyl_Trfase_dom"/>
</dbReference>
<dbReference type="GO" id="GO:0006633">
    <property type="term" value="P:fatty acid biosynthetic process"/>
    <property type="evidence" value="ECO:0007669"/>
    <property type="project" value="UniProtKB-UniRule"/>
</dbReference>
<comment type="subcellular location">
    <subcellularLocation>
        <location evidence="11">Cytoplasm</location>
    </subcellularLocation>
</comment>
<dbReference type="OrthoDB" id="517356at2"/>
<evidence type="ECO:0000256" key="1">
    <source>
        <dbReference type="ARBA" id="ARBA00001946"/>
    </source>
</evidence>
<keyword evidence="14" id="KW-1185">Reference proteome</keyword>
<organism evidence="13 14">
    <name type="scientific">Heyndrickxia shackletonii</name>
    <dbReference type="NCBI Taxonomy" id="157838"/>
    <lineage>
        <taxon>Bacteria</taxon>
        <taxon>Bacillati</taxon>
        <taxon>Bacillota</taxon>
        <taxon>Bacilli</taxon>
        <taxon>Bacillales</taxon>
        <taxon>Bacillaceae</taxon>
        <taxon>Heyndrickxia</taxon>
    </lineage>
</organism>
<dbReference type="NCBIfam" id="TIGR00556">
    <property type="entry name" value="pantethn_trn"/>
    <property type="match status" value="1"/>
</dbReference>
<dbReference type="RefSeq" id="WP_055741349.1">
    <property type="nucleotide sequence ID" value="NZ_JAAIWL010000022.1"/>
</dbReference>
<feature type="domain" description="4'-phosphopantetheinyl transferase" evidence="12">
    <location>
        <begin position="4"/>
        <end position="110"/>
    </location>
</feature>
<evidence type="ECO:0000256" key="2">
    <source>
        <dbReference type="ARBA" id="ARBA00010990"/>
    </source>
</evidence>
<feature type="binding site" evidence="11">
    <location>
        <position position="58"/>
    </location>
    <ligand>
        <name>Mg(2+)</name>
        <dbReference type="ChEBI" id="CHEBI:18420"/>
    </ligand>
</feature>
<comment type="caution">
    <text evidence="13">The sequence shown here is derived from an EMBL/GenBank/DDBJ whole genome shotgun (WGS) entry which is preliminary data.</text>
</comment>
<keyword evidence="9 11" id="KW-0443">Lipid metabolism</keyword>
<keyword evidence="8 11" id="KW-0460">Magnesium</keyword>
<gene>
    <name evidence="11" type="primary">acpS</name>
    <name evidence="13" type="ORF">AN964_18745</name>
</gene>
<comment type="cofactor">
    <cofactor evidence="1 11">
        <name>Mg(2+)</name>
        <dbReference type="ChEBI" id="CHEBI:18420"/>
    </cofactor>
</comment>
<evidence type="ECO:0000256" key="5">
    <source>
        <dbReference type="ARBA" id="ARBA00022679"/>
    </source>
</evidence>
<reference evidence="13 14" key="1">
    <citation type="submission" date="2015-09" db="EMBL/GenBank/DDBJ databases">
        <title>Genome sequencing project for genomic taxonomy and phylogenomics of Bacillus-like bacteria.</title>
        <authorList>
            <person name="Liu B."/>
            <person name="Wang J."/>
            <person name="Zhu Y."/>
            <person name="Liu G."/>
            <person name="Chen Q."/>
            <person name="Chen Z."/>
            <person name="Lan J."/>
            <person name="Che J."/>
            <person name="Ge C."/>
            <person name="Shi H."/>
            <person name="Pan Z."/>
            <person name="Liu X."/>
        </authorList>
    </citation>
    <scope>NUCLEOTIDE SEQUENCE [LARGE SCALE GENOMIC DNA]</scope>
    <source>
        <strain evidence="13 14">LMG 18435</strain>
    </source>
</reference>
<name>A0A0Q3WS80_9BACI</name>
<dbReference type="PANTHER" id="PTHR12215:SF10">
    <property type="entry name" value="L-AMINOADIPATE-SEMIALDEHYDE DEHYDROGENASE-PHOSPHOPANTETHEINYL TRANSFERASE"/>
    <property type="match status" value="1"/>
</dbReference>
<feature type="binding site" evidence="11">
    <location>
        <position position="8"/>
    </location>
    <ligand>
        <name>Mg(2+)</name>
        <dbReference type="ChEBI" id="CHEBI:18420"/>
    </ligand>
</feature>
<comment type="similarity">
    <text evidence="2">Belongs to the P-Pant transferase superfamily. Gsp/Sfp/HetI/AcpT family.</text>
</comment>
<dbReference type="InterPro" id="IPR002582">
    <property type="entry name" value="ACPS"/>
</dbReference>
<keyword evidence="6 11" id="KW-0479">Metal-binding</keyword>
<evidence type="ECO:0000313" key="13">
    <source>
        <dbReference type="EMBL" id="KQL51051.1"/>
    </source>
</evidence>
<dbReference type="GO" id="GO:0008897">
    <property type="term" value="F:holo-[acyl-carrier-protein] synthase activity"/>
    <property type="evidence" value="ECO:0007669"/>
    <property type="project" value="UniProtKB-UniRule"/>
</dbReference>
<proteinExistence type="inferred from homology"/>
<protein>
    <recommendedName>
        <fullName evidence="11">Holo-[acyl-carrier-protein] synthase</fullName>
        <shortName evidence="11">Holo-ACP synthase</shortName>
        <ecNumber evidence="11">2.7.8.7</ecNumber>
    </recommendedName>
    <alternativeName>
        <fullName evidence="11">4'-phosphopantetheinyl transferase AcpS</fullName>
    </alternativeName>
</protein>
<evidence type="ECO:0000259" key="12">
    <source>
        <dbReference type="Pfam" id="PF01648"/>
    </source>
</evidence>
<sequence length="116" mass="13156">MIKGIGIDIVEMERVQKVCERQERFSERVLVESELQVYKTLNGKRKIEFLAGRFAAKEAYAKANGTGFGKELSFTDIEISVDRNGKPYITKPKELGVHLSITHSEHYAVAQVIIEE</sequence>
<dbReference type="PANTHER" id="PTHR12215">
    <property type="entry name" value="PHOSPHOPANTETHEINE TRANSFERASE"/>
    <property type="match status" value="1"/>
</dbReference>
<keyword evidence="3 11" id="KW-0963">Cytoplasm</keyword>
<evidence type="ECO:0000256" key="3">
    <source>
        <dbReference type="ARBA" id="ARBA00022490"/>
    </source>
</evidence>
<evidence type="ECO:0000256" key="10">
    <source>
        <dbReference type="ARBA" id="ARBA00023160"/>
    </source>
</evidence>
<dbReference type="EC" id="2.7.8.7" evidence="11"/>
<dbReference type="EMBL" id="LJJC01000006">
    <property type="protein sequence ID" value="KQL51051.1"/>
    <property type="molecule type" value="Genomic_DNA"/>
</dbReference>
<dbReference type="AlphaFoldDB" id="A0A0Q3WS80"/>
<evidence type="ECO:0000256" key="6">
    <source>
        <dbReference type="ARBA" id="ARBA00022723"/>
    </source>
</evidence>
<keyword evidence="10 11" id="KW-0275">Fatty acid biosynthesis</keyword>
<comment type="catalytic activity">
    <reaction evidence="11">
        <text>apo-[ACP] + CoA = holo-[ACP] + adenosine 3',5'-bisphosphate + H(+)</text>
        <dbReference type="Rhea" id="RHEA:12068"/>
        <dbReference type="Rhea" id="RHEA-COMP:9685"/>
        <dbReference type="Rhea" id="RHEA-COMP:9690"/>
        <dbReference type="ChEBI" id="CHEBI:15378"/>
        <dbReference type="ChEBI" id="CHEBI:29999"/>
        <dbReference type="ChEBI" id="CHEBI:57287"/>
        <dbReference type="ChEBI" id="CHEBI:58343"/>
        <dbReference type="ChEBI" id="CHEBI:64479"/>
        <dbReference type="EC" id="2.7.8.7"/>
    </reaction>
</comment>
<comment type="function">
    <text evidence="11">Transfers the 4'-phosphopantetheine moiety from coenzyme A to a Ser of acyl-carrier-protein.</text>
</comment>
<dbReference type="HAMAP" id="MF_00101">
    <property type="entry name" value="AcpS"/>
    <property type="match status" value="1"/>
</dbReference>
<dbReference type="InterPro" id="IPR050559">
    <property type="entry name" value="P-Pant_transferase_sf"/>
</dbReference>
<keyword evidence="4 11" id="KW-0444">Lipid biosynthesis</keyword>
<dbReference type="GO" id="GO:0019878">
    <property type="term" value="P:lysine biosynthetic process via aminoadipic acid"/>
    <property type="evidence" value="ECO:0007669"/>
    <property type="project" value="TreeGrafter"/>
</dbReference>
<dbReference type="GO" id="GO:0000287">
    <property type="term" value="F:magnesium ion binding"/>
    <property type="evidence" value="ECO:0007669"/>
    <property type="project" value="UniProtKB-UniRule"/>
</dbReference>
<evidence type="ECO:0000256" key="9">
    <source>
        <dbReference type="ARBA" id="ARBA00023098"/>
    </source>
</evidence>
<evidence type="ECO:0000256" key="7">
    <source>
        <dbReference type="ARBA" id="ARBA00022832"/>
    </source>
</evidence>
<comment type="similarity">
    <text evidence="11">Belongs to the P-Pant transferase superfamily. AcpS family.</text>
</comment>
<dbReference type="STRING" id="157838.AN964_18745"/>
<dbReference type="Proteomes" id="UP000051888">
    <property type="component" value="Unassembled WGS sequence"/>
</dbReference>
<evidence type="ECO:0000256" key="11">
    <source>
        <dbReference type="HAMAP-Rule" id="MF_00101"/>
    </source>
</evidence>
<keyword evidence="5 11" id="KW-0808">Transferase</keyword>
<dbReference type="PATRIC" id="fig|157838.3.peg.4146"/>
<dbReference type="InterPro" id="IPR037143">
    <property type="entry name" value="4-PPantetheinyl_Trfase_dom_sf"/>
</dbReference>
<dbReference type="InterPro" id="IPR004568">
    <property type="entry name" value="Ppantetheine-prot_Trfase_dom"/>
</dbReference>
<dbReference type="SUPFAM" id="SSF56214">
    <property type="entry name" value="4'-phosphopantetheinyl transferase"/>
    <property type="match status" value="1"/>
</dbReference>
<evidence type="ECO:0000256" key="8">
    <source>
        <dbReference type="ARBA" id="ARBA00022842"/>
    </source>
</evidence>
<dbReference type="Pfam" id="PF01648">
    <property type="entry name" value="ACPS"/>
    <property type="match status" value="1"/>
</dbReference>
<dbReference type="GO" id="GO:0005829">
    <property type="term" value="C:cytosol"/>
    <property type="evidence" value="ECO:0007669"/>
    <property type="project" value="TreeGrafter"/>
</dbReference>
<evidence type="ECO:0000313" key="14">
    <source>
        <dbReference type="Proteomes" id="UP000051888"/>
    </source>
</evidence>
<evidence type="ECO:0000256" key="4">
    <source>
        <dbReference type="ARBA" id="ARBA00022516"/>
    </source>
</evidence>
<accession>A0A0Q3WS80</accession>
<dbReference type="NCBIfam" id="TIGR00516">
    <property type="entry name" value="acpS"/>
    <property type="match status" value="1"/>
</dbReference>
<dbReference type="Gene3D" id="3.90.470.20">
    <property type="entry name" value="4'-phosphopantetheinyl transferase domain"/>
    <property type="match status" value="1"/>
</dbReference>
<keyword evidence="7 11" id="KW-0276">Fatty acid metabolism</keyword>